<gene>
    <name evidence="5" type="ORF">QYE76_035563</name>
</gene>
<name>A0AAD8R0P1_LOLMU</name>
<organism evidence="5 6">
    <name type="scientific">Lolium multiflorum</name>
    <name type="common">Italian ryegrass</name>
    <name type="synonym">Lolium perenne subsp. multiflorum</name>
    <dbReference type="NCBI Taxonomy" id="4521"/>
    <lineage>
        <taxon>Eukaryota</taxon>
        <taxon>Viridiplantae</taxon>
        <taxon>Streptophyta</taxon>
        <taxon>Embryophyta</taxon>
        <taxon>Tracheophyta</taxon>
        <taxon>Spermatophyta</taxon>
        <taxon>Magnoliopsida</taxon>
        <taxon>Liliopsida</taxon>
        <taxon>Poales</taxon>
        <taxon>Poaceae</taxon>
        <taxon>BOP clade</taxon>
        <taxon>Pooideae</taxon>
        <taxon>Poodae</taxon>
        <taxon>Poeae</taxon>
        <taxon>Poeae Chloroplast Group 2 (Poeae type)</taxon>
        <taxon>Loliodinae</taxon>
        <taxon>Loliinae</taxon>
        <taxon>Lolium</taxon>
    </lineage>
</organism>
<evidence type="ECO:0000259" key="3">
    <source>
        <dbReference type="PROSITE" id="PS50097"/>
    </source>
</evidence>
<dbReference type="SMART" id="SM00061">
    <property type="entry name" value="MATH"/>
    <property type="match status" value="1"/>
</dbReference>
<dbReference type="InterPro" id="IPR002083">
    <property type="entry name" value="MATH/TRAF_dom"/>
</dbReference>
<dbReference type="Gene3D" id="2.60.210.10">
    <property type="entry name" value="Apoptosis, Tumor Necrosis Factor Receptor Associated Protein 2, Chain A"/>
    <property type="match status" value="1"/>
</dbReference>
<evidence type="ECO:0000256" key="2">
    <source>
        <dbReference type="ARBA" id="ARBA00010846"/>
    </source>
</evidence>
<dbReference type="InterPro" id="IPR011333">
    <property type="entry name" value="SKP1/BTB/POZ_sf"/>
</dbReference>
<feature type="domain" description="BTB" evidence="3">
    <location>
        <begin position="218"/>
        <end position="279"/>
    </location>
</feature>
<evidence type="ECO:0000259" key="4">
    <source>
        <dbReference type="PROSITE" id="PS50144"/>
    </source>
</evidence>
<dbReference type="Pfam" id="PF00651">
    <property type="entry name" value="BTB"/>
    <property type="match status" value="1"/>
</dbReference>
<dbReference type="PROSITE" id="PS50144">
    <property type="entry name" value="MATH"/>
    <property type="match status" value="1"/>
</dbReference>
<dbReference type="InterPro" id="IPR056423">
    <property type="entry name" value="BACK_BPM_SPOP"/>
</dbReference>
<dbReference type="Proteomes" id="UP001231189">
    <property type="component" value="Unassembled WGS sequence"/>
</dbReference>
<dbReference type="InterPro" id="IPR008974">
    <property type="entry name" value="TRAF-like"/>
</dbReference>
<proteinExistence type="inferred from homology"/>
<dbReference type="CDD" id="cd00121">
    <property type="entry name" value="MATH"/>
    <property type="match status" value="1"/>
</dbReference>
<dbReference type="InterPro" id="IPR000210">
    <property type="entry name" value="BTB/POZ_dom"/>
</dbReference>
<dbReference type="SUPFAM" id="SSF49599">
    <property type="entry name" value="TRAF domain-like"/>
    <property type="match status" value="1"/>
</dbReference>
<evidence type="ECO:0000313" key="5">
    <source>
        <dbReference type="EMBL" id="KAK1611890.1"/>
    </source>
</evidence>
<keyword evidence="6" id="KW-1185">Reference proteome</keyword>
<accession>A0AAD8R0P1</accession>
<dbReference type="Gene3D" id="3.30.710.10">
    <property type="entry name" value="Potassium Channel Kv1.1, Chain A"/>
    <property type="match status" value="1"/>
</dbReference>
<dbReference type="PANTHER" id="PTHR26379">
    <property type="entry name" value="BTB/POZ AND MATH DOMAIN-CONTAINING PROTEIN 1"/>
    <property type="match status" value="1"/>
</dbReference>
<evidence type="ECO:0000256" key="1">
    <source>
        <dbReference type="ARBA" id="ARBA00004906"/>
    </source>
</evidence>
<feature type="domain" description="MATH" evidence="4">
    <location>
        <begin position="41"/>
        <end position="168"/>
    </location>
</feature>
<sequence length="378" mass="41480">MSTSALLSALRVGGRQHVTASILAGRQHITAPTLGERMQATGSHVFRIDRFTRVKDRVANGALVRSGTFGVGGHGWRIHCYPNGNVEQTRGSMSLFLKQASHATTGDATATFKMSILDQSWKPSRALSMDAHRFTGDGWGWDRFIKLEDLEKDQKHLEDGCLSVLCDVTVDIRPSTYYKYIRLQVPAAPAAQELKLAPPPFELHGVGLAEAIWSKQAADVKIKLGDGQTLAAHRWVLEAQSPVFMMDLALASKTGNVTELRVDDMDADVCKALVQFMYTHSPPRELESMAGRLLAAADRYEVEKLKLICEEVLCKSIDTSSLAATLALAERHRCPVLWEACMKFLSSPGNMDVILASSDSLEKLKTGCQSALLELLGR</sequence>
<protein>
    <submittedName>
        <fullName evidence="5">Uncharacterized protein</fullName>
    </submittedName>
</protein>
<dbReference type="AlphaFoldDB" id="A0AAD8R0P1"/>
<dbReference type="PROSITE" id="PS50097">
    <property type="entry name" value="BTB"/>
    <property type="match status" value="1"/>
</dbReference>
<reference evidence="5" key="1">
    <citation type="submission" date="2023-07" db="EMBL/GenBank/DDBJ databases">
        <title>A chromosome-level genome assembly of Lolium multiflorum.</title>
        <authorList>
            <person name="Chen Y."/>
            <person name="Copetti D."/>
            <person name="Kolliker R."/>
            <person name="Studer B."/>
        </authorList>
    </citation>
    <scope>NUCLEOTIDE SEQUENCE</scope>
    <source>
        <strain evidence="5">02402/16</strain>
        <tissue evidence="5">Leaf</tissue>
    </source>
</reference>
<dbReference type="GO" id="GO:0016567">
    <property type="term" value="P:protein ubiquitination"/>
    <property type="evidence" value="ECO:0007669"/>
    <property type="project" value="InterPro"/>
</dbReference>
<dbReference type="PANTHER" id="PTHR26379:SF316">
    <property type="entry name" value="MATH DOMAIN-CONTAINING PROTEIN"/>
    <property type="match status" value="1"/>
</dbReference>
<dbReference type="InterPro" id="IPR045005">
    <property type="entry name" value="BPM1-6"/>
</dbReference>
<dbReference type="SUPFAM" id="SSF54695">
    <property type="entry name" value="POZ domain"/>
    <property type="match status" value="1"/>
</dbReference>
<dbReference type="Pfam" id="PF24570">
    <property type="entry name" value="BACK_BPM_SPOP"/>
    <property type="match status" value="1"/>
</dbReference>
<evidence type="ECO:0000313" key="6">
    <source>
        <dbReference type="Proteomes" id="UP001231189"/>
    </source>
</evidence>
<comment type="similarity">
    <text evidence="2">Belongs to the Tdpoz family.</text>
</comment>
<dbReference type="SMART" id="SM00225">
    <property type="entry name" value="BTB"/>
    <property type="match status" value="1"/>
</dbReference>
<dbReference type="EMBL" id="JAUUTY010000007">
    <property type="protein sequence ID" value="KAK1611890.1"/>
    <property type="molecule type" value="Genomic_DNA"/>
</dbReference>
<comment type="caution">
    <text evidence="5">The sequence shown here is derived from an EMBL/GenBank/DDBJ whole genome shotgun (WGS) entry which is preliminary data.</text>
</comment>
<dbReference type="Gene3D" id="6.10.250.3030">
    <property type="match status" value="1"/>
</dbReference>
<comment type="pathway">
    <text evidence="1">Protein modification; protein ubiquitination.</text>
</comment>
<dbReference type="Pfam" id="PF22486">
    <property type="entry name" value="MATH_2"/>
    <property type="match status" value="1"/>
</dbReference>